<keyword evidence="2" id="KW-1185">Reference proteome</keyword>
<dbReference type="Proteomes" id="UP001454086">
    <property type="component" value="Unassembled WGS sequence"/>
</dbReference>
<proteinExistence type="predicted"/>
<evidence type="ECO:0000313" key="1">
    <source>
        <dbReference type="EMBL" id="MEQ2426344.1"/>
    </source>
</evidence>
<dbReference type="EMBL" id="JBBMFM010000058">
    <property type="protein sequence ID" value="MEQ2426344.1"/>
    <property type="molecule type" value="Genomic_DNA"/>
</dbReference>
<dbReference type="RefSeq" id="WP_008716960.1">
    <property type="nucleotide sequence ID" value="NZ_JBBMFM010000058.1"/>
</dbReference>
<protein>
    <submittedName>
        <fullName evidence="1">Uncharacterized protein</fullName>
    </submittedName>
</protein>
<sequence>MNGEMYQICRITAAAKNALKTGASIQYEPLPYEKCIGFQFLPEKKLFGTKQVKAKGVEEWYVHCCKKGMRDIKMMLPIQVKDRNVLGFSNTSQSALVCFWGNSQVSLFFPRWEFDSAQKGWDIRYTEQVCKDLPGMKFHFGDNTEDFKAILEKIGRFAREIDCGNFADIFETSLSYLQGVSLPEHRPGQIPLPQIPESHLPLFQAASRADVFGAMGSWNDSPPYMAHEKGMDEEYGTLSDGLLRQLRLAVLYAVNGW</sequence>
<comment type="caution">
    <text evidence="1">The sequence shown here is derived from an EMBL/GenBank/DDBJ whole genome shotgun (WGS) entry which is preliminary data.</text>
</comment>
<name>A0ABV1DB16_9FIRM</name>
<reference evidence="1 2" key="1">
    <citation type="submission" date="2024-03" db="EMBL/GenBank/DDBJ databases">
        <title>Human intestinal bacterial collection.</title>
        <authorList>
            <person name="Pauvert C."/>
            <person name="Hitch T.C.A."/>
            <person name="Clavel T."/>
        </authorList>
    </citation>
    <scope>NUCLEOTIDE SEQUENCE [LARGE SCALE GENOMIC DNA]</scope>
    <source>
        <strain evidence="1 2">CLA-SR-H021</strain>
    </source>
</reference>
<gene>
    <name evidence="1" type="ORF">WMQ36_15325</name>
</gene>
<evidence type="ECO:0000313" key="2">
    <source>
        <dbReference type="Proteomes" id="UP001454086"/>
    </source>
</evidence>
<organism evidence="1 2">
    <name type="scientific">Enterocloster hominis</name>
    <name type="common">ex Hitch et al. 2024</name>
    <dbReference type="NCBI Taxonomy" id="1917870"/>
    <lineage>
        <taxon>Bacteria</taxon>
        <taxon>Bacillati</taxon>
        <taxon>Bacillota</taxon>
        <taxon>Clostridia</taxon>
        <taxon>Lachnospirales</taxon>
        <taxon>Lachnospiraceae</taxon>
        <taxon>Enterocloster</taxon>
    </lineage>
</organism>
<accession>A0ABV1DB16</accession>